<comment type="caution">
    <text evidence="2">The sequence shown here is derived from an EMBL/GenBank/DDBJ whole genome shotgun (WGS) entry which is preliminary data.</text>
</comment>
<dbReference type="Proteomes" id="UP001155057">
    <property type="component" value="Unassembled WGS sequence"/>
</dbReference>
<reference evidence="2" key="1">
    <citation type="submission" date="2022-08" db="EMBL/GenBank/DDBJ databases">
        <title>Genomic Encyclopedia of Type Strains, Phase V (KMG-V): Genome sequencing to study the core and pangenomes of soil and plant-associated prokaryotes.</title>
        <authorList>
            <person name="Whitman W."/>
        </authorList>
    </citation>
    <scope>NUCLEOTIDE SEQUENCE</scope>
    <source>
        <strain evidence="2">SP3049</strain>
    </source>
</reference>
<gene>
    <name evidence="2" type="ORF">GGP61_001412</name>
</gene>
<evidence type="ECO:0000313" key="2">
    <source>
        <dbReference type="EMBL" id="MCS3709808.1"/>
    </source>
</evidence>
<evidence type="ECO:0000313" key="3">
    <source>
        <dbReference type="Proteomes" id="UP001155057"/>
    </source>
</evidence>
<proteinExistence type="predicted"/>
<dbReference type="AlphaFoldDB" id="A0A9X2Q6Z3"/>
<dbReference type="EMBL" id="JANUAE010000004">
    <property type="protein sequence ID" value="MCS3709808.1"/>
    <property type="molecule type" value="Genomic_DNA"/>
</dbReference>
<feature type="region of interest" description="Disordered" evidence="1">
    <location>
        <begin position="1"/>
        <end position="24"/>
    </location>
</feature>
<organism evidence="2 3">
    <name type="scientific">Salinibacter ruber</name>
    <dbReference type="NCBI Taxonomy" id="146919"/>
    <lineage>
        <taxon>Bacteria</taxon>
        <taxon>Pseudomonadati</taxon>
        <taxon>Rhodothermota</taxon>
        <taxon>Rhodothermia</taxon>
        <taxon>Rhodothermales</taxon>
        <taxon>Salinibacteraceae</taxon>
        <taxon>Salinibacter</taxon>
    </lineage>
</organism>
<protein>
    <submittedName>
        <fullName evidence="2">Uncharacterized protein</fullName>
    </submittedName>
</protein>
<sequence length="141" mass="15664">MRRAEERLQELGIPVPKPRYKSDGGPHVLEGAEIRNGVGGRVLQTVQGEVHSFESIITKQGATNTDGWVGIQGGPRLKRHRGIKAIRLQEERVVLVRTKSDNYSAGTKITRVLIDLGPDPTTEEVEALIQYGKYHADVLMR</sequence>
<dbReference type="RefSeq" id="WP_259123676.1">
    <property type="nucleotide sequence ID" value="NZ_JANTZO010000005.1"/>
</dbReference>
<name>A0A9X2Q6Z3_9BACT</name>
<accession>A0A9X2Q6Z3</accession>
<evidence type="ECO:0000256" key="1">
    <source>
        <dbReference type="SAM" id="MobiDB-lite"/>
    </source>
</evidence>